<evidence type="ECO:0000313" key="5">
    <source>
        <dbReference type="Proteomes" id="UP000216475"/>
    </source>
</evidence>
<proteinExistence type="predicted"/>
<dbReference type="InterPro" id="IPR025436">
    <property type="entry name" value="DUF4179"/>
</dbReference>
<protein>
    <submittedName>
        <fullName evidence="4">Uncharacterized protein</fullName>
    </submittedName>
</protein>
<feature type="domain" description="DUF5643" evidence="3">
    <location>
        <begin position="230"/>
        <end position="350"/>
    </location>
</feature>
<feature type="domain" description="DUF4179" evidence="2">
    <location>
        <begin position="39"/>
        <end position="130"/>
    </location>
</feature>
<evidence type="ECO:0000256" key="1">
    <source>
        <dbReference type="SAM" id="Phobius"/>
    </source>
</evidence>
<name>A0A268HET2_9BACI</name>
<dbReference type="RefSeq" id="WP_095269299.1">
    <property type="nucleotide sequence ID" value="NZ_NPBH01000020.1"/>
</dbReference>
<dbReference type="Gene3D" id="2.60.40.1630">
    <property type="entry name" value="bacillus anthracis domain"/>
    <property type="match status" value="1"/>
</dbReference>
<evidence type="ECO:0000313" key="4">
    <source>
        <dbReference type="EMBL" id="PAE08365.1"/>
    </source>
</evidence>
<gene>
    <name evidence="4" type="ORF">CHI12_06620</name>
</gene>
<comment type="caution">
    <text evidence="4">The sequence shown here is derived from an EMBL/GenBank/DDBJ whole genome shotgun (WGS) entry which is preliminary data.</text>
</comment>
<dbReference type="Pfam" id="PF18705">
    <property type="entry name" value="DUF5643"/>
    <property type="match status" value="1"/>
</dbReference>
<dbReference type="Pfam" id="PF13786">
    <property type="entry name" value="DUF4179"/>
    <property type="match status" value="1"/>
</dbReference>
<reference evidence="4 5" key="1">
    <citation type="submission" date="2017-07" db="EMBL/GenBank/DDBJ databases">
        <title>Isolation and whole genome analysis of endospore-forming bacteria from heroin.</title>
        <authorList>
            <person name="Kalinowski J."/>
            <person name="Ahrens B."/>
            <person name="Al-Dilaimi A."/>
            <person name="Winkler A."/>
            <person name="Wibberg D."/>
            <person name="Schleenbecker U."/>
            <person name="Ruckert C."/>
            <person name="Wolfel R."/>
            <person name="Grass G."/>
        </authorList>
    </citation>
    <scope>NUCLEOTIDE SEQUENCE [LARGE SCALE GENOMIC DNA]</scope>
    <source>
        <strain evidence="4 5">7509</strain>
    </source>
</reference>
<evidence type="ECO:0000259" key="2">
    <source>
        <dbReference type="Pfam" id="PF13786"/>
    </source>
</evidence>
<keyword evidence="1" id="KW-0472">Membrane</keyword>
<keyword evidence="1" id="KW-0812">Transmembrane</keyword>
<sequence>MNKQDINDEINKIEFPRNEVMNAINNGIKIGRREKGMKNKSGLKKVVAASSIAASALLVSGLLFAPVTNVLASVPIIGAIYDRFSMQIGYELFESNLITQINDEAKSNGIEITITSAYYDGNVIGLTFKAEGDRVSLDRIGEQEEPEVGYSFHLSDGDEQKQWSSSMTTGLEKTSDGYVGAMEFDNPNADLPEDYTLPLTFTSITGVKGIWKFDVPVKQIPSETIAVKGESISKENKDYSIQIDSVTKGKATTFLDYKTTFPLDGKNDEINITVFDDKGNRLSKSHADVLSVNQSNGLVENDIRELFSSKIAKNTEYLTIKPEIIKDEVDTLSSLDKRTPFVVDSNRFEYKIQVNNIKQNENQLILEYGIQNVDSEELGKDIVQNFADFIMLIKSDNIHKDDDGQLDMNQMVDHQIRSNQVKEIDDDYPHFQSVFTINNVKDINIKDYSITVPFGILSSNTPIEMEPVIVELKY</sequence>
<accession>A0A268HET2</accession>
<dbReference type="Proteomes" id="UP000216475">
    <property type="component" value="Unassembled WGS sequence"/>
</dbReference>
<keyword evidence="1" id="KW-1133">Transmembrane helix</keyword>
<dbReference type="AlphaFoldDB" id="A0A268HET2"/>
<dbReference type="EMBL" id="NPBH01000020">
    <property type="protein sequence ID" value="PAE08365.1"/>
    <property type="molecule type" value="Genomic_DNA"/>
</dbReference>
<dbReference type="InterPro" id="IPR040680">
    <property type="entry name" value="DUF5643"/>
</dbReference>
<evidence type="ECO:0000259" key="3">
    <source>
        <dbReference type="Pfam" id="PF18705"/>
    </source>
</evidence>
<organism evidence="4 5">
    <name type="scientific">Terribacillus saccharophilus</name>
    <dbReference type="NCBI Taxonomy" id="361277"/>
    <lineage>
        <taxon>Bacteria</taxon>
        <taxon>Bacillati</taxon>
        <taxon>Bacillota</taxon>
        <taxon>Bacilli</taxon>
        <taxon>Bacillales</taxon>
        <taxon>Bacillaceae</taxon>
        <taxon>Terribacillus</taxon>
    </lineage>
</organism>
<feature type="transmembrane region" description="Helical" evidence="1">
    <location>
        <begin position="46"/>
        <end position="67"/>
    </location>
</feature>